<name>A0ABC8UJL3_9AQUA</name>
<proteinExistence type="predicted"/>
<dbReference type="EMBL" id="CAUOFW020005281">
    <property type="protein sequence ID" value="CAK9169438.1"/>
    <property type="molecule type" value="Genomic_DNA"/>
</dbReference>
<evidence type="ECO:0000313" key="3">
    <source>
        <dbReference type="Proteomes" id="UP001642360"/>
    </source>
</evidence>
<dbReference type="Proteomes" id="UP001642360">
    <property type="component" value="Unassembled WGS sequence"/>
</dbReference>
<protein>
    <submittedName>
        <fullName evidence="2">Uncharacterized protein</fullName>
    </submittedName>
</protein>
<reference evidence="2 3" key="1">
    <citation type="submission" date="2024-02" db="EMBL/GenBank/DDBJ databases">
        <authorList>
            <person name="Vignale AGUSTIN F."/>
            <person name="Sosa J E."/>
            <person name="Modenutti C."/>
        </authorList>
    </citation>
    <scope>NUCLEOTIDE SEQUENCE [LARGE SCALE GENOMIC DNA]</scope>
</reference>
<comment type="caution">
    <text evidence="2">The sequence shown here is derived from an EMBL/GenBank/DDBJ whole genome shotgun (WGS) entry which is preliminary data.</text>
</comment>
<organism evidence="2 3">
    <name type="scientific">Ilex paraguariensis</name>
    <name type="common">yerba mate</name>
    <dbReference type="NCBI Taxonomy" id="185542"/>
    <lineage>
        <taxon>Eukaryota</taxon>
        <taxon>Viridiplantae</taxon>
        <taxon>Streptophyta</taxon>
        <taxon>Embryophyta</taxon>
        <taxon>Tracheophyta</taxon>
        <taxon>Spermatophyta</taxon>
        <taxon>Magnoliopsida</taxon>
        <taxon>eudicotyledons</taxon>
        <taxon>Gunneridae</taxon>
        <taxon>Pentapetalae</taxon>
        <taxon>asterids</taxon>
        <taxon>campanulids</taxon>
        <taxon>Aquifoliales</taxon>
        <taxon>Aquifoliaceae</taxon>
        <taxon>Ilex</taxon>
    </lineage>
</organism>
<evidence type="ECO:0000313" key="1">
    <source>
        <dbReference type="EMBL" id="CAK9169438.1"/>
    </source>
</evidence>
<sequence length="99" mass="11057">MEHSWVSQAVELPVAGVELELHEDEPEDHTQASALKFLYEAVKGAWLQSVFTSPPLVAQSSAFQRLEYILIGWFFGYGTPIDSEFLNSLMGVPSTENLK</sequence>
<gene>
    <name evidence="1" type="ORF">ILEXP_LOCUS38882</name>
    <name evidence="2" type="ORF">ILEXP_LOCUS51248</name>
</gene>
<evidence type="ECO:0000313" key="2">
    <source>
        <dbReference type="EMBL" id="CAK9181200.1"/>
    </source>
</evidence>
<keyword evidence="3" id="KW-1185">Reference proteome</keyword>
<dbReference type="EMBL" id="CAUOFW020007958">
    <property type="protein sequence ID" value="CAK9181200.1"/>
    <property type="molecule type" value="Genomic_DNA"/>
</dbReference>
<accession>A0ABC8UJL3</accession>
<dbReference type="AlphaFoldDB" id="A0ABC8UJL3"/>